<dbReference type="PROSITE" id="PS50103">
    <property type="entry name" value="ZF_C3H1"/>
    <property type="match status" value="1"/>
</dbReference>
<dbReference type="Gene3D" id="3.40.50.300">
    <property type="entry name" value="P-loop containing nucleotide triphosphate hydrolases"/>
    <property type="match status" value="2"/>
</dbReference>
<proteinExistence type="predicted"/>
<evidence type="ECO:0000313" key="4">
    <source>
        <dbReference type="EMBL" id="KAK7590539.1"/>
    </source>
</evidence>
<dbReference type="GO" id="GO:0008270">
    <property type="term" value="F:zinc ion binding"/>
    <property type="evidence" value="ECO:0007669"/>
    <property type="project" value="UniProtKB-KW"/>
</dbReference>
<feature type="zinc finger region" description="C3H1-type" evidence="1">
    <location>
        <begin position="226"/>
        <end position="251"/>
    </location>
</feature>
<dbReference type="InterPro" id="IPR041679">
    <property type="entry name" value="DNA2/NAM7-like_C"/>
</dbReference>
<gene>
    <name evidence="4" type="ORF">V9T40_002152</name>
</gene>
<dbReference type="InterPro" id="IPR027417">
    <property type="entry name" value="P-loop_NTPase"/>
</dbReference>
<keyword evidence="1" id="KW-0863">Zinc-finger</keyword>
<dbReference type="FunFam" id="3.40.50.300:FF:000419">
    <property type="entry name" value="Probable helicase with zinc finger domain"/>
    <property type="match status" value="1"/>
</dbReference>
<dbReference type="PANTHER" id="PTHR10887">
    <property type="entry name" value="DNA2/NAM7 HELICASE FAMILY"/>
    <property type="match status" value="1"/>
</dbReference>
<keyword evidence="5" id="KW-1185">Reference proteome</keyword>
<accession>A0AAN9Y3W0</accession>
<dbReference type="EMBL" id="JBBCAQ010000022">
    <property type="protein sequence ID" value="KAK7590539.1"/>
    <property type="molecule type" value="Genomic_DNA"/>
</dbReference>
<feature type="region of interest" description="Disordered" evidence="2">
    <location>
        <begin position="1541"/>
        <end position="1568"/>
    </location>
</feature>
<dbReference type="InterPro" id="IPR009818">
    <property type="entry name" value="PAM2_motif"/>
</dbReference>
<dbReference type="Pfam" id="PF13086">
    <property type="entry name" value="AAA_11"/>
    <property type="match status" value="2"/>
</dbReference>
<keyword evidence="1" id="KW-0862">Zinc</keyword>
<organism evidence="4 5">
    <name type="scientific">Parthenolecanium corni</name>
    <dbReference type="NCBI Taxonomy" id="536013"/>
    <lineage>
        <taxon>Eukaryota</taxon>
        <taxon>Metazoa</taxon>
        <taxon>Ecdysozoa</taxon>
        <taxon>Arthropoda</taxon>
        <taxon>Hexapoda</taxon>
        <taxon>Insecta</taxon>
        <taxon>Pterygota</taxon>
        <taxon>Neoptera</taxon>
        <taxon>Paraneoptera</taxon>
        <taxon>Hemiptera</taxon>
        <taxon>Sternorrhyncha</taxon>
        <taxon>Coccoidea</taxon>
        <taxon>Coccidae</taxon>
        <taxon>Parthenolecanium</taxon>
    </lineage>
</organism>
<dbReference type="GO" id="GO:0035194">
    <property type="term" value="P:regulatory ncRNA-mediated post-transcriptional gene silencing"/>
    <property type="evidence" value="ECO:0007669"/>
    <property type="project" value="TreeGrafter"/>
</dbReference>
<evidence type="ECO:0000256" key="2">
    <source>
        <dbReference type="SAM" id="MobiDB-lite"/>
    </source>
</evidence>
<dbReference type="SUPFAM" id="SSF48452">
    <property type="entry name" value="TPR-like"/>
    <property type="match status" value="1"/>
</dbReference>
<dbReference type="InterPro" id="IPR000571">
    <property type="entry name" value="Znf_CCCH"/>
</dbReference>
<comment type="caution">
    <text evidence="4">The sequence shown here is derived from an EMBL/GenBank/DDBJ whole genome shotgun (WGS) entry which is preliminary data.</text>
</comment>
<dbReference type="Gene3D" id="1.25.40.10">
    <property type="entry name" value="Tetratricopeptide repeat domain"/>
    <property type="match status" value="1"/>
</dbReference>
<feature type="region of interest" description="Disordered" evidence="2">
    <location>
        <begin position="1238"/>
        <end position="1257"/>
    </location>
</feature>
<feature type="compositionally biased region" description="Polar residues" evidence="2">
    <location>
        <begin position="1544"/>
        <end position="1555"/>
    </location>
</feature>
<sequence length="1778" mass="198916">MNGVEFIVIECLKLKKWETALLHLNQLLEKDGTETADEKQLTYLLWRSECLFELNKYEACISDCRTIMNLVPVEAPRNNFWFKARWRLSHALIRLKAFDEAKEIAQQLINLCTDFTKQESMKLLERIRYASQLANHDDDFLSNALLDLDILSNNNKKRKENTSKKANNSDVKNYSCFFCNVNYDTVEEFRNHCSTQSHQTIIMSDEGRDWKKRPPPRGLTADTYNLCAAYGSDGSGYCSNGAQCVDAHGIEELNEWKERFDYRMRKLQRSNEALLYGKSYTELILNKLAESSNPETIVRETIEGVEEEIQGELTTISDSKISDKKWVFTFRTTKVLKVIALLYDSHRNHFSVGRITTSRGKKVLLDDQPFNSQEWISRLDLEEENQKLIHKVEVNFSTKLYGTFRQTILFDFGREPYLSKSLCVDVVPVNDAEKIKEVQQKLVLSSTERWVESNSVIIPFTSTVIDYSYTTREQELLSKYFVPTGHKFTITQSMLNDDCVTKNNYRARMHELLYIEEMACYDQVAKYCVRANMQVVSSYILSPNMSGASTAKFSTGGELFAMITLTEEISEDSPGGRLVLNNCVSVLLADGKKVRRGDNSAKPKVYEAVIEDKGKNVVYLRLSAQSVADLKFKQDTSVTLEVQFQLNRIPFCEWHQAVDCVSDYRIIFPDILSIPEIPKISEREWMEDDAKLNDKQREAISAITVPQDIALPPVLIIGPFGTGKTYTLARAVKHILQEKDTKILICTHSNSAADLYIREYLHPYVQSGLKEATPLRIYYHKRWVSTVNSTVLEYCLVDIVNGTRIFRVPQLEDIIKHRIIVVTLNIASHLSSIGLPKGYFSHILLDEAAQAIECEAIMPLSLANEKTRIVLAGDHMQLSPEIFSSFAKQKKFHISLLQRLYESYPTDFPSKIVLCENYRAHKAIVQFTSNLFYDNKLQSVGGQPRHKKFYPLTFFTALGEDVQDKNSTGFYNCAEVYELVERVIELKNNWPECWGKFNEHSIGVMTPYPDQVYRIRIELKKRKMMGISVERVLNVQGKQFRAIFLSAVRTARTCMTDEMEVKDTSLFDYGFLSNKKLLNTAVTRAQSLVAVIGDPVSLCTIGRCRKIWENFIETCSKNNSLFGLSWQDLKSLLLAVELKKKYKLNPLAPEFVPRYLQMEPYLQIAGPSQVAPPVTDTSWNGGAASNASSGGAPMNFLTATNNLTANRVYTYDNIRFQLPQKTTVVPATPVLQQPAEFAGHGASSTSWPPAAPPPTVTPLSSPIGAAAAAAVSLKTPPNASAALRTPPGFSTVAVPSVPVASSPIFYPPTTASQSFSPVNTPFSSLYQPMTRYSTPPPAPFPAAASPSYVSTTVRTPDSTVHLTLIPLSQYVRSHPPPAAANVAGTKTFTPPVVNLGNSVCPPAVSLPNGFKTNPINNVYVQNFQNDVNYSQEYSSAFMMAQNTASTSPNVAHCTPTVQEPDLKSILPAQVPLSEMLKNTNLQKQWLSHLMDSKQIQEAQMFLNLLRSHLSKDASKENLSTSQKIGQKFITNDNLVLGRGLPPISQMNFNGSSGADSSKEPETPDDPLLIPADVLLPSSLLPDLMPSGSMRRGPLYDRDSRKQSVPVNGLGVSNGPAVPAEFHAKMAYRKPSSSSGAVTPGYSVSNSYPTNMVYAEPEVSSGFENPYARMNGDHQPHQQLQQQHYYDTVSMNKLSTGQVVRPFSNNSNAGAAAEYSVAKKLIPKGPGPWNLASNSPFVNGNGAECNDANNSMTYAAALRQTQQKFAGIREYDCKSTFEF</sequence>
<dbReference type="SUPFAM" id="SSF52540">
    <property type="entry name" value="P-loop containing nucleoside triphosphate hydrolases"/>
    <property type="match status" value="1"/>
</dbReference>
<dbReference type="InterPro" id="IPR045055">
    <property type="entry name" value="DNA2/NAM7-like"/>
</dbReference>
<dbReference type="InterPro" id="IPR047187">
    <property type="entry name" value="SF1_C_Upf1"/>
</dbReference>
<protein>
    <recommendedName>
        <fullName evidence="3">C3H1-type domain-containing protein</fullName>
    </recommendedName>
</protein>
<dbReference type="InterPro" id="IPR011990">
    <property type="entry name" value="TPR-like_helical_dom_sf"/>
</dbReference>
<dbReference type="CDD" id="cd18808">
    <property type="entry name" value="SF1_C_Upf1"/>
    <property type="match status" value="1"/>
</dbReference>
<dbReference type="GO" id="GO:0043186">
    <property type="term" value="C:P granule"/>
    <property type="evidence" value="ECO:0007669"/>
    <property type="project" value="TreeGrafter"/>
</dbReference>
<dbReference type="PANTHER" id="PTHR10887:SF365">
    <property type="entry name" value="HELICASE WITH ZINC FINGER DOMAIN-RELATED"/>
    <property type="match status" value="1"/>
</dbReference>
<feature type="domain" description="C3H1-type" evidence="3">
    <location>
        <begin position="226"/>
        <end position="251"/>
    </location>
</feature>
<name>A0AAN9Y3W0_9HEMI</name>
<evidence type="ECO:0000259" key="3">
    <source>
        <dbReference type="PROSITE" id="PS50103"/>
    </source>
</evidence>
<dbReference type="Pfam" id="PF07145">
    <property type="entry name" value="PAM2"/>
    <property type="match status" value="1"/>
</dbReference>
<dbReference type="CDD" id="cd18077">
    <property type="entry name" value="DEXXQc_HELZ"/>
    <property type="match status" value="1"/>
</dbReference>
<evidence type="ECO:0000256" key="1">
    <source>
        <dbReference type="PROSITE-ProRule" id="PRU00723"/>
    </source>
</evidence>
<keyword evidence="1" id="KW-0479">Metal-binding</keyword>
<dbReference type="InterPro" id="IPR049569">
    <property type="entry name" value="HELZ_DEAD-box_1"/>
</dbReference>
<evidence type="ECO:0000313" key="5">
    <source>
        <dbReference type="Proteomes" id="UP001367676"/>
    </source>
</evidence>
<dbReference type="GO" id="GO:0005829">
    <property type="term" value="C:cytosol"/>
    <property type="evidence" value="ECO:0007669"/>
    <property type="project" value="TreeGrafter"/>
</dbReference>
<dbReference type="Pfam" id="PF13087">
    <property type="entry name" value="AAA_12"/>
    <property type="match status" value="1"/>
</dbReference>
<reference evidence="4 5" key="1">
    <citation type="submission" date="2024-03" db="EMBL/GenBank/DDBJ databases">
        <title>Adaptation during the transition from Ophiocordyceps entomopathogen to insect associate is accompanied by gene loss and intensified selection.</title>
        <authorList>
            <person name="Ward C.M."/>
            <person name="Onetto C.A."/>
            <person name="Borneman A.R."/>
        </authorList>
    </citation>
    <scope>NUCLEOTIDE SEQUENCE [LARGE SCALE GENOMIC DNA]</scope>
    <source>
        <strain evidence="4">AWRI1</strain>
        <tissue evidence="4">Single Adult Female</tissue>
    </source>
</reference>
<dbReference type="InterPro" id="IPR041677">
    <property type="entry name" value="DNA2/NAM7_AAA_11"/>
</dbReference>
<dbReference type="Proteomes" id="UP001367676">
    <property type="component" value="Unassembled WGS sequence"/>
</dbReference>
<dbReference type="GO" id="GO:0004386">
    <property type="term" value="F:helicase activity"/>
    <property type="evidence" value="ECO:0007669"/>
    <property type="project" value="InterPro"/>
</dbReference>